<dbReference type="InterPro" id="IPR004753">
    <property type="entry name" value="MreB"/>
</dbReference>
<dbReference type="EMBL" id="JAPDOD010000002">
    <property type="protein sequence ID" value="MDA0159399.1"/>
    <property type="molecule type" value="Genomic_DNA"/>
</dbReference>
<dbReference type="HAMAP" id="MF_02207">
    <property type="entry name" value="MreB"/>
    <property type="match status" value="1"/>
</dbReference>
<keyword evidence="2 6" id="KW-0547">Nucleotide-binding</keyword>
<dbReference type="GO" id="GO:0000902">
    <property type="term" value="P:cell morphogenesis"/>
    <property type="evidence" value="ECO:0007669"/>
    <property type="project" value="InterPro"/>
</dbReference>
<feature type="binding site" evidence="6">
    <location>
        <begin position="173"/>
        <end position="175"/>
    </location>
    <ligand>
        <name>ATP</name>
        <dbReference type="ChEBI" id="CHEBI:30616"/>
    </ligand>
</feature>
<dbReference type="PRINTS" id="PR01652">
    <property type="entry name" value="SHAPEPROTEIN"/>
</dbReference>
<feature type="binding site" evidence="6">
    <location>
        <begin position="30"/>
        <end position="32"/>
    </location>
    <ligand>
        <name>ATP</name>
        <dbReference type="ChEBI" id="CHEBI:30616"/>
    </ligand>
</feature>
<evidence type="ECO:0000256" key="1">
    <source>
        <dbReference type="ARBA" id="ARBA00022490"/>
    </source>
</evidence>
<dbReference type="NCBIfam" id="NF010539">
    <property type="entry name" value="PRK13927.1"/>
    <property type="match status" value="1"/>
</dbReference>
<comment type="subunit">
    <text evidence="6">Forms polymers.</text>
</comment>
<dbReference type="GO" id="GO:0005737">
    <property type="term" value="C:cytoplasm"/>
    <property type="evidence" value="ECO:0007669"/>
    <property type="project" value="UniProtKB-SubCell"/>
</dbReference>
<dbReference type="InterPro" id="IPR056546">
    <property type="entry name" value="MreB_MamK-like"/>
</dbReference>
<dbReference type="PANTHER" id="PTHR42749">
    <property type="entry name" value="CELL SHAPE-DETERMINING PROTEIN MREB"/>
    <property type="match status" value="1"/>
</dbReference>
<keyword evidence="4 6" id="KW-0133">Cell shape</keyword>
<dbReference type="GO" id="GO:0008360">
    <property type="term" value="P:regulation of cell shape"/>
    <property type="evidence" value="ECO:0007669"/>
    <property type="project" value="UniProtKB-UniRule"/>
</dbReference>
<protein>
    <recommendedName>
        <fullName evidence="6">Cell shape-determining protein MreB</fullName>
    </recommendedName>
</protein>
<proteinExistence type="inferred from homology"/>
<name>A0A9X3MNB5_9ACTN</name>
<dbReference type="RefSeq" id="WP_270038090.1">
    <property type="nucleotide sequence ID" value="NZ_JAPDOD010000002.1"/>
</dbReference>
<evidence type="ECO:0000256" key="2">
    <source>
        <dbReference type="ARBA" id="ARBA00022741"/>
    </source>
</evidence>
<accession>A0A9X3MNB5</accession>
<evidence type="ECO:0000256" key="3">
    <source>
        <dbReference type="ARBA" id="ARBA00022840"/>
    </source>
</evidence>
<comment type="function">
    <text evidence="6">Forms membrane-associated dynamic filaments that are essential for cell shape determination. Acts by regulating cell wall synthesis and cell elongation, and thus cell shape. A feedback loop between cell geometry and MreB localization may maintain elongated cell shape by targeting cell wall growth to regions of negative cell wall curvature.</text>
</comment>
<dbReference type="Proteomes" id="UP001149140">
    <property type="component" value="Unassembled WGS sequence"/>
</dbReference>
<comment type="caution">
    <text evidence="7">The sequence shown here is derived from an EMBL/GenBank/DDBJ whole genome shotgun (WGS) entry which is preliminary data.</text>
</comment>
<dbReference type="Pfam" id="PF06723">
    <property type="entry name" value="MreB_Mbl"/>
    <property type="match status" value="1"/>
</dbReference>
<comment type="similarity">
    <text evidence="5 6">Belongs to the FtsA/MreB family.</text>
</comment>
<evidence type="ECO:0000256" key="4">
    <source>
        <dbReference type="ARBA" id="ARBA00022960"/>
    </source>
</evidence>
<comment type="subcellular location">
    <subcellularLocation>
        <location evidence="6">Cytoplasm</location>
    </subcellularLocation>
    <text evidence="6">Membrane-associated.</text>
</comment>
<dbReference type="CDD" id="cd10225">
    <property type="entry name" value="ASKHA_NBD_MreB-like"/>
    <property type="match status" value="1"/>
</dbReference>
<dbReference type="SUPFAM" id="SSF53067">
    <property type="entry name" value="Actin-like ATPase domain"/>
    <property type="match status" value="2"/>
</dbReference>
<evidence type="ECO:0000256" key="5">
    <source>
        <dbReference type="ARBA" id="ARBA00023458"/>
    </source>
</evidence>
<keyword evidence="3 6" id="KW-0067">ATP-binding</keyword>
<sequence>MALNLFGGAGRRRNVGRLRSGGDVAVDLGTANTVVYVRGRGIVLSEPSVVAIDQRTGEVHAVGADAQRMIGRTPATISADRPLRHGVIADFEVTEAMLRQFVGKVLNNRFARPRMVICAPSGITEVERRAVEEATLSAGAREVHLIEESLAAAIGAGIDIGEPVGRMVVDIGGGTSEVAIISLGGLVVAKSLRVGGYDLDDAITNHIRLEHRMAIGSQSAEAIKLAAGSAIPLDEEIETSIRGRDLASGLPREILLTSEEVRQAIASPVAEIMAAIHATLEETPPELAADITTEGVLLAGGGSLLRGFDRRVAAETGMPVRVADDPLACVATGAGMSLEELDSLPRGRRHRTG</sequence>
<dbReference type="PANTHER" id="PTHR42749:SF1">
    <property type="entry name" value="CELL SHAPE-DETERMINING PROTEIN MREB"/>
    <property type="match status" value="1"/>
</dbReference>
<reference evidence="7" key="1">
    <citation type="submission" date="2022-10" db="EMBL/GenBank/DDBJ databases">
        <title>The WGS of Solirubrobacter ginsenosidimutans DSM 21036.</title>
        <authorList>
            <person name="Jiang Z."/>
        </authorList>
    </citation>
    <scope>NUCLEOTIDE SEQUENCE</scope>
    <source>
        <strain evidence="7">DSM 21036</strain>
    </source>
</reference>
<feature type="binding site" evidence="6">
    <location>
        <begin position="221"/>
        <end position="224"/>
    </location>
    <ligand>
        <name>ATP</name>
        <dbReference type="ChEBI" id="CHEBI:30616"/>
    </ligand>
</feature>
<dbReference type="AlphaFoldDB" id="A0A9X3MNB5"/>
<gene>
    <name evidence="6" type="primary">mreB</name>
    <name evidence="7" type="ORF">OM076_03905</name>
</gene>
<dbReference type="NCBIfam" id="TIGR00904">
    <property type="entry name" value="mreB"/>
    <property type="match status" value="1"/>
</dbReference>
<evidence type="ECO:0000313" key="7">
    <source>
        <dbReference type="EMBL" id="MDA0159399.1"/>
    </source>
</evidence>
<dbReference type="InterPro" id="IPR043129">
    <property type="entry name" value="ATPase_NBD"/>
</dbReference>
<feature type="binding site" evidence="6">
    <location>
        <begin position="301"/>
        <end position="304"/>
    </location>
    <ligand>
        <name>ATP</name>
        <dbReference type="ChEBI" id="CHEBI:30616"/>
    </ligand>
</feature>
<organism evidence="7 8">
    <name type="scientific">Solirubrobacter ginsenosidimutans</name>
    <dbReference type="NCBI Taxonomy" id="490573"/>
    <lineage>
        <taxon>Bacteria</taxon>
        <taxon>Bacillati</taxon>
        <taxon>Actinomycetota</taxon>
        <taxon>Thermoleophilia</taxon>
        <taxon>Solirubrobacterales</taxon>
        <taxon>Solirubrobacteraceae</taxon>
        <taxon>Solirubrobacter</taxon>
    </lineage>
</organism>
<dbReference type="GO" id="GO:0005524">
    <property type="term" value="F:ATP binding"/>
    <property type="evidence" value="ECO:0007669"/>
    <property type="project" value="UniProtKB-KW"/>
</dbReference>
<evidence type="ECO:0000313" key="8">
    <source>
        <dbReference type="Proteomes" id="UP001149140"/>
    </source>
</evidence>
<keyword evidence="1 6" id="KW-0963">Cytoplasm</keyword>
<evidence type="ECO:0000256" key="6">
    <source>
        <dbReference type="HAMAP-Rule" id="MF_02207"/>
    </source>
</evidence>
<keyword evidence="8" id="KW-1185">Reference proteome</keyword>
<dbReference type="Gene3D" id="3.30.420.40">
    <property type="match status" value="3"/>
</dbReference>